<dbReference type="Gene3D" id="1.10.287.40">
    <property type="entry name" value="Serine-tRNA synthetase, tRNA binding domain"/>
    <property type="match status" value="1"/>
</dbReference>
<proteinExistence type="predicted"/>
<dbReference type="EMBL" id="VSIV01000301">
    <property type="protein sequence ID" value="TYB32652.1"/>
    <property type="molecule type" value="Genomic_DNA"/>
</dbReference>
<sequence length="27" mass="3187">MLDLKFIVKNPDTVKENLKKRGEEIDI</sequence>
<dbReference type="GO" id="GO:0000166">
    <property type="term" value="F:nucleotide binding"/>
    <property type="evidence" value="ECO:0007669"/>
    <property type="project" value="InterPro"/>
</dbReference>
<dbReference type="RefSeq" id="WP_303701836.1">
    <property type="nucleotide sequence ID" value="NZ_VSIV01000301.1"/>
</dbReference>
<dbReference type="Pfam" id="PF02403">
    <property type="entry name" value="Seryl_tRNA_N"/>
    <property type="match status" value="1"/>
</dbReference>
<dbReference type="InterPro" id="IPR042103">
    <property type="entry name" value="SerRS_1_N_sf"/>
</dbReference>
<organism evidence="2 3">
    <name type="scientific">Flexistipes sinusarabici</name>
    <dbReference type="NCBI Taxonomy" id="2352"/>
    <lineage>
        <taxon>Bacteria</taxon>
        <taxon>Pseudomonadati</taxon>
        <taxon>Deferribacterota</taxon>
        <taxon>Deferribacteres</taxon>
        <taxon>Deferribacterales</taxon>
        <taxon>Flexistipitaceae</taxon>
        <taxon>Flexistipes</taxon>
    </lineage>
</organism>
<gene>
    <name evidence="2" type="ORF">FXF49_10430</name>
</gene>
<name>A0A5D0MJS6_FLESI</name>
<evidence type="ECO:0000313" key="2">
    <source>
        <dbReference type="EMBL" id="TYB32652.1"/>
    </source>
</evidence>
<dbReference type="InterPro" id="IPR015866">
    <property type="entry name" value="Ser-tRNA-synth_1_N"/>
</dbReference>
<accession>A0A5D0MJS6</accession>
<dbReference type="AlphaFoldDB" id="A0A5D0MJS6"/>
<comment type="caution">
    <text evidence="2">The sequence shown here is derived from an EMBL/GenBank/DDBJ whole genome shotgun (WGS) entry which is preliminary data.</text>
</comment>
<dbReference type="Proteomes" id="UP000323337">
    <property type="component" value="Unassembled WGS sequence"/>
</dbReference>
<feature type="domain" description="Serine-tRNA synthetase type1 N-terminal" evidence="1">
    <location>
        <begin position="1"/>
        <end position="24"/>
    </location>
</feature>
<dbReference type="SUPFAM" id="SSF46589">
    <property type="entry name" value="tRNA-binding arm"/>
    <property type="match status" value="1"/>
</dbReference>
<evidence type="ECO:0000259" key="1">
    <source>
        <dbReference type="Pfam" id="PF02403"/>
    </source>
</evidence>
<protein>
    <recommendedName>
        <fullName evidence="1">Serine-tRNA synthetase type1 N-terminal domain-containing protein</fullName>
    </recommendedName>
</protein>
<dbReference type="InterPro" id="IPR010978">
    <property type="entry name" value="tRNA-bd_arm"/>
</dbReference>
<feature type="non-terminal residue" evidence="2">
    <location>
        <position position="27"/>
    </location>
</feature>
<evidence type="ECO:0000313" key="3">
    <source>
        <dbReference type="Proteomes" id="UP000323337"/>
    </source>
</evidence>
<reference evidence="2 3" key="1">
    <citation type="submission" date="2019-08" db="EMBL/GenBank/DDBJ databases">
        <title>Genomic characterization of a novel candidate phylum (ARYD3) from a high temperature, high salinity tertiary oil reservoir in north central Oklahoma, USA.</title>
        <authorList>
            <person name="Youssef N.H."/>
            <person name="Yadav A."/>
            <person name="Elshahed M.S."/>
        </authorList>
    </citation>
    <scope>NUCLEOTIDE SEQUENCE [LARGE SCALE GENOMIC DNA]</scope>
    <source>
        <strain evidence="2">ARYD1</strain>
    </source>
</reference>